<feature type="transmembrane region" description="Helical" evidence="6">
    <location>
        <begin position="205"/>
        <end position="226"/>
    </location>
</feature>
<comment type="subcellular location">
    <subcellularLocation>
        <location evidence="1">Cell membrane</location>
        <topology evidence="1">Multi-pass membrane protein</topology>
    </subcellularLocation>
</comment>
<feature type="transmembrane region" description="Helical" evidence="6">
    <location>
        <begin position="238"/>
        <end position="258"/>
    </location>
</feature>
<evidence type="ECO:0000256" key="3">
    <source>
        <dbReference type="ARBA" id="ARBA00022692"/>
    </source>
</evidence>
<evidence type="ECO:0000313" key="7">
    <source>
        <dbReference type="EMBL" id="RSL30222.1"/>
    </source>
</evidence>
<proteinExistence type="predicted"/>
<evidence type="ECO:0000256" key="1">
    <source>
        <dbReference type="ARBA" id="ARBA00004651"/>
    </source>
</evidence>
<comment type="caution">
    <text evidence="7">The sequence shown here is derived from an EMBL/GenBank/DDBJ whole genome shotgun (WGS) entry which is preliminary data.</text>
</comment>
<protein>
    <submittedName>
        <fullName evidence="7">YihY/virulence factor BrkB family protein</fullName>
    </submittedName>
</protein>
<feature type="transmembrane region" description="Helical" evidence="6">
    <location>
        <begin position="87"/>
        <end position="107"/>
    </location>
</feature>
<dbReference type="PIRSF" id="PIRSF035875">
    <property type="entry name" value="RNase_BN"/>
    <property type="match status" value="1"/>
</dbReference>
<evidence type="ECO:0000256" key="2">
    <source>
        <dbReference type="ARBA" id="ARBA00022475"/>
    </source>
</evidence>
<dbReference type="InterPro" id="IPR017039">
    <property type="entry name" value="Virul_fac_BrkB"/>
</dbReference>
<name>A0A428MVS5_9BACI</name>
<evidence type="ECO:0000256" key="4">
    <source>
        <dbReference type="ARBA" id="ARBA00022989"/>
    </source>
</evidence>
<evidence type="ECO:0000313" key="8">
    <source>
        <dbReference type="Proteomes" id="UP000275076"/>
    </source>
</evidence>
<dbReference type="PANTHER" id="PTHR30213">
    <property type="entry name" value="INNER MEMBRANE PROTEIN YHJD"/>
    <property type="match status" value="1"/>
</dbReference>
<dbReference type="GO" id="GO:0005886">
    <property type="term" value="C:plasma membrane"/>
    <property type="evidence" value="ECO:0007669"/>
    <property type="project" value="UniProtKB-SubCell"/>
</dbReference>
<keyword evidence="8" id="KW-1185">Reference proteome</keyword>
<organism evidence="7 8">
    <name type="scientific">Salibacterium salarium</name>
    <dbReference type="NCBI Taxonomy" id="284579"/>
    <lineage>
        <taxon>Bacteria</taxon>
        <taxon>Bacillati</taxon>
        <taxon>Bacillota</taxon>
        <taxon>Bacilli</taxon>
        <taxon>Bacillales</taxon>
        <taxon>Bacillaceae</taxon>
    </lineage>
</organism>
<dbReference type="Proteomes" id="UP000275076">
    <property type="component" value="Unassembled WGS sequence"/>
</dbReference>
<reference evidence="7 8" key="1">
    <citation type="submission" date="2018-10" db="EMBL/GenBank/DDBJ databases">
        <title>Draft genome sequence of Bacillus salarius IM0101, isolated from a hypersaline soil in Inner Mongolia, China.</title>
        <authorList>
            <person name="Yamprayoonswat W."/>
            <person name="Boonvisut S."/>
            <person name="Jumpathong W."/>
            <person name="Sittihan S."/>
            <person name="Ruangsuj P."/>
            <person name="Wanthongcharoen S."/>
            <person name="Thongpramul N."/>
            <person name="Pimmason S."/>
            <person name="Yu B."/>
            <person name="Yasawong M."/>
        </authorList>
    </citation>
    <scope>NUCLEOTIDE SEQUENCE [LARGE SCALE GENOMIC DNA]</scope>
    <source>
        <strain evidence="7 8">IM0101</strain>
    </source>
</reference>
<gene>
    <name evidence="7" type="ORF">D7Z54_27215</name>
</gene>
<keyword evidence="5 6" id="KW-0472">Membrane</keyword>
<dbReference type="OrthoDB" id="9775903at2"/>
<feature type="transmembrane region" description="Helical" evidence="6">
    <location>
        <begin position="127"/>
        <end position="149"/>
    </location>
</feature>
<keyword evidence="2" id="KW-1003">Cell membrane</keyword>
<dbReference type="EMBL" id="RBVX01000041">
    <property type="protein sequence ID" value="RSL30222.1"/>
    <property type="molecule type" value="Genomic_DNA"/>
</dbReference>
<dbReference type="PANTHER" id="PTHR30213:SF0">
    <property type="entry name" value="UPF0761 MEMBRANE PROTEIN YIHY"/>
    <property type="match status" value="1"/>
</dbReference>
<evidence type="ECO:0000256" key="6">
    <source>
        <dbReference type="SAM" id="Phobius"/>
    </source>
</evidence>
<feature type="transmembrane region" description="Helical" evidence="6">
    <location>
        <begin position="169"/>
        <end position="193"/>
    </location>
</feature>
<evidence type="ECO:0000256" key="5">
    <source>
        <dbReference type="ARBA" id="ARBA00023136"/>
    </source>
</evidence>
<dbReference type="NCBIfam" id="TIGR00765">
    <property type="entry name" value="yihY_not_rbn"/>
    <property type="match status" value="1"/>
</dbReference>
<accession>A0A428MVS5</accession>
<keyword evidence="3 6" id="KW-0812">Transmembrane</keyword>
<dbReference type="AlphaFoldDB" id="A0A428MVS5"/>
<dbReference type="Pfam" id="PF03631">
    <property type="entry name" value="Virul_fac_BrkB"/>
    <property type="match status" value="1"/>
</dbReference>
<keyword evidence="4 6" id="KW-1133">Transmembrane helix</keyword>
<sequence length="278" mass="31129">MMRTYTFSKTLVKELQADRAVGLAAEQAFFYMLSLFPLLILFLSMLPYFSIDVERVMFFIETALPPQTAAMIEENVISVVKGDNSGLLTFSVIGTIWSASAGMNAFIRAMNEAFSVKTHRPLWKARFLSILLTFGMLVVLIIIFVLSIFGELLLDTITSYLALPEQTEVLFQILRWVLTIIVMIALLCCLYYFAPRINISFRYVLPGAITATILWQLISLGFSFYVNNFGNYSATYGSLGGVIVLMLWLFLTGLSLVIGGEINAILKKSASARNNLDR</sequence>
<feature type="transmembrane region" description="Helical" evidence="6">
    <location>
        <begin position="28"/>
        <end position="49"/>
    </location>
</feature>